<gene>
    <name evidence="1" type="ORF">DPMN_192651</name>
</gene>
<accession>A0A9D3Y535</accession>
<reference evidence="1" key="2">
    <citation type="submission" date="2020-11" db="EMBL/GenBank/DDBJ databases">
        <authorList>
            <person name="McCartney M.A."/>
            <person name="Auch B."/>
            <person name="Kono T."/>
            <person name="Mallez S."/>
            <person name="Becker A."/>
            <person name="Gohl D.M."/>
            <person name="Silverstein K.A.T."/>
            <person name="Koren S."/>
            <person name="Bechman K.B."/>
            <person name="Herman A."/>
            <person name="Abrahante J.E."/>
            <person name="Garbe J."/>
        </authorList>
    </citation>
    <scope>NUCLEOTIDE SEQUENCE</scope>
    <source>
        <strain evidence="1">Duluth1</strain>
        <tissue evidence="1">Whole animal</tissue>
    </source>
</reference>
<reference evidence="1" key="1">
    <citation type="journal article" date="2019" name="bioRxiv">
        <title>The Genome of the Zebra Mussel, Dreissena polymorpha: A Resource for Invasive Species Research.</title>
        <authorList>
            <person name="McCartney M.A."/>
            <person name="Auch B."/>
            <person name="Kono T."/>
            <person name="Mallez S."/>
            <person name="Zhang Y."/>
            <person name="Obille A."/>
            <person name="Becker A."/>
            <person name="Abrahante J.E."/>
            <person name="Garbe J."/>
            <person name="Badalamenti J.P."/>
            <person name="Herman A."/>
            <person name="Mangelson H."/>
            <person name="Liachko I."/>
            <person name="Sullivan S."/>
            <person name="Sone E.D."/>
            <person name="Koren S."/>
            <person name="Silverstein K.A.T."/>
            <person name="Beckman K.B."/>
            <person name="Gohl D.M."/>
        </authorList>
    </citation>
    <scope>NUCLEOTIDE SEQUENCE</scope>
    <source>
        <strain evidence="1">Duluth1</strain>
        <tissue evidence="1">Whole animal</tissue>
    </source>
</reference>
<organism evidence="1 2">
    <name type="scientific">Dreissena polymorpha</name>
    <name type="common">Zebra mussel</name>
    <name type="synonym">Mytilus polymorpha</name>
    <dbReference type="NCBI Taxonomy" id="45954"/>
    <lineage>
        <taxon>Eukaryota</taxon>
        <taxon>Metazoa</taxon>
        <taxon>Spiralia</taxon>
        <taxon>Lophotrochozoa</taxon>
        <taxon>Mollusca</taxon>
        <taxon>Bivalvia</taxon>
        <taxon>Autobranchia</taxon>
        <taxon>Heteroconchia</taxon>
        <taxon>Euheterodonta</taxon>
        <taxon>Imparidentia</taxon>
        <taxon>Neoheterodontei</taxon>
        <taxon>Myida</taxon>
        <taxon>Dreissenoidea</taxon>
        <taxon>Dreissenidae</taxon>
        <taxon>Dreissena</taxon>
    </lineage>
</organism>
<comment type="caution">
    <text evidence="1">The sequence shown here is derived from an EMBL/GenBank/DDBJ whole genome shotgun (WGS) entry which is preliminary data.</text>
</comment>
<keyword evidence="2" id="KW-1185">Reference proteome</keyword>
<sequence>MSIVVRNINSGGFSQLYQSANEEGSRKSHVRTATAIWEGTTHTEPCEDCNGNLGRHYAHRAILACAVTIREMCIAPNVLLTDEEIEYRLKLEYQAYMEAEGNFLRELGITKEEEPLPQTYSVTQFLSDTVPQRHRNLVSRYPCWNRILKTFANRLDPDETPQNVASHQDRNWEENKGHMLLRKMGMYTWDRGGEQGTYAAKGRWDRGGEQGTYAAQEDGYVYMGKCSVNVVA</sequence>
<dbReference type="Proteomes" id="UP000828390">
    <property type="component" value="Unassembled WGS sequence"/>
</dbReference>
<dbReference type="AlphaFoldDB" id="A0A9D3Y535"/>
<evidence type="ECO:0000313" key="2">
    <source>
        <dbReference type="Proteomes" id="UP000828390"/>
    </source>
</evidence>
<protein>
    <submittedName>
        <fullName evidence="1">Uncharacterized protein</fullName>
    </submittedName>
</protein>
<evidence type="ECO:0000313" key="1">
    <source>
        <dbReference type="EMBL" id="KAH3693247.1"/>
    </source>
</evidence>
<proteinExistence type="predicted"/>
<dbReference type="EMBL" id="JAIWYP010000017">
    <property type="protein sequence ID" value="KAH3693247.1"/>
    <property type="molecule type" value="Genomic_DNA"/>
</dbReference>
<name>A0A9D3Y535_DREPO</name>